<evidence type="ECO:0000313" key="3">
    <source>
        <dbReference type="EMBL" id="KAF9613950.1"/>
    </source>
</evidence>
<feature type="region of interest" description="Disordered" evidence="1">
    <location>
        <begin position="37"/>
        <end position="80"/>
    </location>
</feature>
<dbReference type="OrthoDB" id="770239at2759"/>
<feature type="compositionally biased region" description="Acidic residues" evidence="1">
    <location>
        <begin position="654"/>
        <end position="666"/>
    </location>
</feature>
<reference evidence="3 4" key="1">
    <citation type="submission" date="2020-10" db="EMBL/GenBank/DDBJ databases">
        <title>The Coptis chinensis genome and diversification of protoberbering-type alkaloids.</title>
        <authorList>
            <person name="Wang B."/>
            <person name="Shu S."/>
            <person name="Song C."/>
            <person name="Liu Y."/>
        </authorList>
    </citation>
    <scope>NUCLEOTIDE SEQUENCE [LARGE SCALE GENOMIC DNA]</scope>
    <source>
        <strain evidence="3">HL-2020</strain>
        <tissue evidence="3">Leaf</tissue>
    </source>
</reference>
<dbReference type="InterPro" id="IPR022212">
    <property type="entry name" value="DUF3741"/>
</dbReference>
<gene>
    <name evidence="3" type="ORF">IFM89_013485</name>
</gene>
<evidence type="ECO:0000259" key="2">
    <source>
        <dbReference type="Pfam" id="PF12552"/>
    </source>
</evidence>
<feature type="compositionally biased region" description="Polar residues" evidence="1">
    <location>
        <begin position="469"/>
        <end position="494"/>
    </location>
</feature>
<sequence length="893" mass="99981">MTKKSQRRLVQHERGQSGCMSGLISIFDFRQGRSTHKLLSDRRHGSSRHPVGTAPSKSRLKLLNKTDEKHQGSDADVENYSDDDETKILKLEKSNTSVKKLIEEDMSGEQQTEKHIPSAAKELIQPGPDVKGSAGKFHKPTKKNCKVACDIHVQDSRDSATLESHEYYQTNSAKRVSRLDITSLMEEFCSQIQHHQEVHLHRERAEDSCGAQECTDFVKCKELGELDMHLVQKLSVQEKFSEAAEAFLNQKLIDTKQLNEDGPIQSKHFVDALEILNSNKELLLKLVKNIEDPHDAPSDGYSRQAEVVCSKEVQKQNIHKFFWKKDKFQRRNTSKESDNSQVSNRIVVLKPKAKGAQISATANCPSSSPQSPYSLKNTGWSGRFNSQFSLSEIKRKLKSTMGENRNYRHRISMDGILHKVPKEHCDSGNSVKGDPENIGGRELPSKSNLHIERTSEPSTTGETSEPSSQCNPSTAHEVASTSAASRKNLTMNTGGYSKQREANIYLEAKKHLEEILTGGDQDEGFSSQQVPKTLARILSLPEYNSSPGGTPGRDSEHDFVTAQMRFSSNGNFQTVSENIWQFKPSNNAIHPTSLRTNLEIQHESADGDDSGINLQQFDSKPDKSEELLAHTEIHESICPSKVDSSLQGAVDTTGETDVDPLEEDNLLDGPCEANSSTFIISTVVREEEESSKCLRLEPPTDDEPPSSSSCSLPSGSLVIQKVESLQSINDLPERPSPVSVLEPFFDDNSSPTTTTPKSAELPIQPQHFQFEDYDCSTVVVTSSSYQENYSRSCAEDEMTTFEYVEAVLKASNVNWGELSEKYHSSEMLLNPYLFDEVEVISSQYCDDRKIIGKDMEKSKTWMDVRYDVEFIGHEMVEDILEELMGDIIFDFCS</sequence>
<feature type="compositionally biased region" description="Low complexity" evidence="1">
    <location>
        <begin position="456"/>
        <end position="468"/>
    </location>
</feature>
<accession>A0A835I9F7</accession>
<feature type="compositionally biased region" description="Basic and acidic residues" evidence="1">
    <location>
        <begin position="64"/>
        <end position="73"/>
    </location>
</feature>
<feature type="region of interest" description="Disordered" evidence="1">
    <location>
        <begin position="689"/>
        <end position="713"/>
    </location>
</feature>
<feature type="domain" description="DUF3741" evidence="2">
    <location>
        <begin position="249"/>
        <end position="288"/>
    </location>
</feature>
<feature type="region of interest" description="Disordered" evidence="1">
    <location>
        <begin position="640"/>
        <end position="672"/>
    </location>
</feature>
<evidence type="ECO:0000313" key="4">
    <source>
        <dbReference type="Proteomes" id="UP000631114"/>
    </source>
</evidence>
<evidence type="ECO:0000256" key="1">
    <source>
        <dbReference type="SAM" id="MobiDB-lite"/>
    </source>
</evidence>
<protein>
    <recommendedName>
        <fullName evidence="2">DUF3741 domain-containing protein</fullName>
    </recommendedName>
</protein>
<dbReference type="AlphaFoldDB" id="A0A835I9F7"/>
<proteinExistence type="predicted"/>
<comment type="caution">
    <text evidence="3">The sequence shown here is derived from an EMBL/GenBank/DDBJ whole genome shotgun (WGS) entry which is preliminary data.</text>
</comment>
<organism evidence="3 4">
    <name type="scientific">Coptis chinensis</name>
    <dbReference type="NCBI Taxonomy" id="261450"/>
    <lineage>
        <taxon>Eukaryota</taxon>
        <taxon>Viridiplantae</taxon>
        <taxon>Streptophyta</taxon>
        <taxon>Embryophyta</taxon>
        <taxon>Tracheophyta</taxon>
        <taxon>Spermatophyta</taxon>
        <taxon>Magnoliopsida</taxon>
        <taxon>Ranunculales</taxon>
        <taxon>Ranunculaceae</taxon>
        <taxon>Coptidoideae</taxon>
        <taxon>Coptis</taxon>
    </lineage>
</organism>
<feature type="region of interest" description="Disordered" evidence="1">
    <location>
        <begin position="420"/>
        <end position="494"/>
    </location>
</feature>
<dbReference type="Pfam" id="PF12552">
    <property type="entry name" value="DUF3741"/>
    <property type="match status" value="1"/>
</dbReference>
<dbReference type="EMBL" id="JADFTS010000003">
    <property type="protein sequence ID" value="KAF9613950.1"/>
    <property type="molecule type" value="Genomic_DNA"/>
</dbReference>
<dbReference type="PANTHER" id="PTHR47212">
    <property type="entry name" value="ADHESIN-LIKE PROTEIN, PUTATIVE (DUF3741)-RELATED"/>
    <property type="match status" value="1"/>
</dbReference>
<dbReference type="PANTHER" id="PTHR47212:SF4">
    <property type="entry name" value="ADHESIN-LIKE PROTEIN, PUTATIVE (DUF3741)-RELATED"/>
    <property type="match status" value="1"/>
</dbReference>
<dbReference type="Proteomes" id="UP000631114">
    <property type="component" value="Unassembled WGS sequence"/>
</dbReference>
<name>A0A835I9F7_9MAGN</name>
<keyword evidence="4" id="KW-1185">Reference proteome</keyword>